<dbReference type="NCBIfam" id="TIGR00685">
    <property type="entry name" value="T6PP"/>
    <property type="match status" value="1"/>
</dbReference>
<dbReference type="AlphaFoldDB" id="A0AAN9IAC0"/>
<evidence type="ECO:0000256" key="1">
    <source>
        <dbReference type="ARBA" id="ARBA00005409"/>
    </source>
</evidence>
<evidence type="ECO:0000259" key="5">
    <source>
        <dbReference type="PROSITE" id="PS50142"/>
    </source>
</evidence>
<accession>A0AAN9IAC0</accession>
<organism evidence="6 7">
    <name type="scientific">Clitoria ternatea</name>
    <name type="common">Butterfly pea</name>
    <dbReference type="NCBI Taxonomy" id="43366"/>
    <lineage>
        <taxon>Eukaryota</taxon>
        <taxon>Viridiplantae</taxon>
        <taxon>Streptophyta</taxon>
        <taxon>Embryophyta</taxon>
        <taxon>Tracheophyta</taxon>
        <taxon>Spermatophyta</taxon>
        <taxon>Magnoliopsida</taxon>
        <taxon>eudicotyledons</taxon>
        <taxon>Gunneridae</taxon>
        <taxon>Pentapetalae</taxon>
        <taxon>rosids</taxon>
        <taxon>fabids</taxon>
        <taxon>Fabales</taxon>
        <taxon>Fabaceae</taxon>
        <taxon>Papilionoideae</taxon>
        <taxon>50 kb inversion clade</taxon>
        <taxon>NPAAA clade</taxon>
        <taxon>indigoferoid/millettioid clade</taxon>
        <taxon>Phaseoleae</taxon>
        <taxon>Clitoria</taxon>
    </lineage>
</organism>
<protein>
    <recommendedName>
        <fullName evidence="5">RNase III domain-containing protein</fullName>
    </recommendedName>
</protein>
<dbReference type="InterPro" id="IPR036412">
    <property type="entry name" value="HAD-like_sf"/>
</dbReference>
<dbReference type="NCBIfam" id="TIGR01484">
    <property type="entry name" value="HAD-SF-IIB"/>
    <property type="match status" value="1"/>
</dbReference>
<dbReference type="FunFam" id="3.40.50.2000:FF:000010">
    <property type="entry name" value="Alpha,alpha-trehalose-phosphate synthase"/>
    <property type="match status" value="1"/>
</dbReference>
<evidence type="ECO:0000313" key="6">
    <source>
        <dbReference type="EMBL" id="KAK7265706.1"/>
    </source>
</evidence>
<dbReference type="FunFam" id="3.40.50.2000:FF:000079">
    <property type="entry name" value="Trehalose-6-phosphate synthase 8"/>
    <property type="match status" value="1"/>
</dbReference>
<sequence length="1085" mass="122922">MDRRSCSNLSDLVSGDILNFCETRGALPQPMTAPGIMSDVDDKLGNNGNSNAFSSEFHQKIIMVANFLPLKAQKDKQSGRWCFTYDEDSIMFLLKDGVSSDTEVFYVGSLKVDVDVSEQEEVSLQLLEEFKCLPVFISPDLRRQFYNGFCKQYLWPLFHYMLPMYPDYHNHFDRSLWQAYVFANKIFADKVMEVIDPEHDYVWVHDYHLMVIATFLRKRYNRIRLGFFLHSPFPSTEIYQALPVKAEILKTLLNADLIGFHTFDYARHFLSSCRRILGLTHETKRGYIKLEYNGRTIVIKILPIGIHMGRLQSALNHPSSSVKVREMWQKFKGKKLIVGVDDMDIFKGISLKLLAIEELLKQYPELQGELILLQIVNPPRSTDKDVEETRNEMYLTAKRINERFGLPNYEPVIIIDCRIPIYEKISYYVLAECCVVNAVRDGMNLVPYEYIVCRQGSPKMDEALDIASESPRASALVISEFIGCSPSLSGAIRVNPWDIDAVANALKLVFTMSSEEKQLRQEKHYQYVSSHDIAYWAKSFVQDLEYSCKDHNNKNCWGIGLGLNFRVLSLSPSFRKLSTAHIFPAYKRTNFRALFLDYDGTITPQVSIAETVSPEVLAILNNLCSDPKNTVFIVSGRGKTMLSRFDQCENLGIAAEHGYFLKWGQQSTWEMNHTCTDFSWKRIAEPVLRLYTEATDGSSIETKESGFVWHHYDADPDFGSWQAKQLLDHLESLLANEPVVVKKGKHIIEIKSQGITKGLVTEEVLSKMTRNGKSPDFVLCIGDDKSDEDMFESLLTKADCGTFSPAAEIFSCTVGQKPSKAKYYLEDTVDVMRLLHALGTVSRPTSMNSEEDSPGKAEMCSEKVLPLIVRWEQMDVLAIPLMLKKEEEKCTRSGLPPIQSSKMRSSRIRFFTIFAIFLIAIQVEHATSSKPHLKSLSPFSTALETLQKQLGYTFKSIGLLRRAMTHASFSEENNKAFAIFGASVIETSVFFRLLSKDVDISPKELNRRLSQITHVHSSCAVDAIRLGLHKVVRVSPKTNSSAPAVVCGAFRAIFGAVAIDTSKPDDAGDVFWTIHDHDRALAVAI</sequence>
<dbReference type="SUPFAM" id="SSF56784">
    <property type="entry name" value="HAD-like"/>
    <property type="match status" value="1"/>
</dbReference>
<dbReference type="Gene3D" id="3.40.50.1000">
    <property type="entry name" value="HAD superfamily/HAD-like"/>
    <property type="match status" value="1"/>
</dbReference>
<dbReference type="InterPro" id="IPR001830">
    <property type="entry name" value="Glyco_trans_20"/>
</dbReference>
<dbReference type="Gene3D" id="1.10.1520.10">
    <property type="entry name" value="Ribonuclease III domain"/>
    <property type="match status" value="1"/>
</dbReference>
<dbReference type="GO" id="GO:0004525">
    <property type="term" value="F:ribonuclease III activity"/>
    <property type="evidence" value="ECO:0007669"/>
    <property type="project" value="InterPro"/>
</dbReference>
<dbReference type="Gene3D" id="3.40.50.2000">
    <property type="entry name" value="Glycogen Phosphorylase B"/>
    <property type="match status" value="2"/>
</dbReference>
<dbReference type="SMART" id="SM00535">
    <property type="entry name" value="RIBOc"/>
    <property type="match status" value="1"/>
</dbReference>
<dbReference type="GO" id="GO:0005992">
    <property type="term" value="P:trehalose biosynthetic process"/>
    <property type="evidence" value="ECO:0007669"/>
    <property type="project" value="InterPro"/>
</dbReference>
<comment type="caution">
    <text evidence="6">The sequence shown here is derived from an EMBL/GenBank/DDBJ whole genome shotgun (WGS) entry which is preliminary data.</text>
</comment>
<evidence type="ECO:0000256" key="3">
    <source>
        <dbReference type="ARBA" id="ARBA00022676"/>
    </source>
</evidence>
<keyword evidence="4" id="KW-0808">Transferase</keyword>
<keyword evidence="7" id="KW-1185">Reference proteome</keyword>
<dbReference type="SUPFAM" id="SSF53756">
    <property type="entry name" value="UDP-Glycosyltransferase/glycogen phosphorylase"/>
    <property type="match status" value="1"/>
</dbReference>
<dbReference type="InterPro" id="IPR023214">
    <property type="entry name" value="HAD_sf"/>
</dbReference>
<dbReference type="CDD" id="cd03788">
    <property type="entry name" value="GT20_TPS"/>
    <property type="match status" value="1"/>
</dbReference>
<dbReference type="InterPro" id="IPR000999">
    <property type="entry name" value="RNase_III_dom"/>
</dbReference>
<evidence type="ECO:0000313" key="7">
    <source>
        <dbReference type="Proteomes" id="UP001359559"/>
    </source>
</evidence>
<dbReference type="Pfam" id="PF00982">
    <property type="entry name" value="Glyco_transf_20"/>
    <property type="match status" value="1"/>
</dbReference>
<dbReference type="EMBL" id="JAYKXN010000008">
    <property type="protein sequence ID" value="KAK7265706.1"/>
    <property type="molecule type" value="Genomic_DNA"/>
</dbReference>
<evidence type="ECO:0000256" key="4">
    <source>
        <dbReference type="ARBA" id="ARBA00022679"/>
    </source>
</evidence>
<dbReference type="Pfam" id="PF02358">
    <property type="entry name" value="Trehalose_PPase"/>
    <property type="match status" value="1"/>
</dbReference>
<proteinExistence type="inferred from homology"/>
<dbReference type="InterPro" id="IPR003337">
    <property type="entry name" value="Trehalose_PPase"/>
</dbReference>
<dbReference type="Pfam" id="PF14622">
    <property type="entry name" value="Ribonucleas_3_3"/>
    <property type="match status" value="1"/>
</dbReference>
<dbReference type="FunFam" id="3.40.50.1000:FF:000054">
    <property type="entry name" value="alpha,alpha-trehalose-phosphate synthase [UDP-forming] 6"/>
    <property type="match status" value="1"/>
</dbReference>
<dbReference type="PROSITE" id="PS50142">
    <property type="entry name" value="RNASE_3_2"/>
    <property type="match status" value="1"/>
</dbReference>
<dbReference type="Proteomes" id="UP001359559">
    <property type="component" value="Unassembled WGS sequence"/>
</dbReference>
<dbReference type="Gene3D" id="3.30.70.1020">
    <property type="entry name" value="Trehalose-6-phosphate phosphatase related protein, domain 2"/>
    <property type="match status" value="1"/>
</dbReference>
<dbReference type="PANTHER" id="PTHR10788">
    <property type="entry name" value="TREHALOSE-6-PHOSPHATE SYNTHASE"/>
    <property type="match status" value="1"/>
</dbReference>
<dbReference type="SUPFAM" id="SSF69065">
    <property type="entry name" value="RNase III domain-like"/>
    <property type="match status" value="1"/>
</dbReference>
<dbReference type="PANTHER" id="PTHR10788:SF55">
    <property type="entry name" value="ALPHA,ALPHA-TREHALOSE-PHOSPHATE SYNTHASE [UDP-FORMING] 10-RELATED"/>
    <property type="match status" value="1"/>
</dbReference>
<keyword evidence="3" id="KW-0328">Glycosyltransferase</keyword>
<evidence type="ECO:0000256" key="2">
    <source>
        <dbReference type="ARBA" id="ARBA00006330"/>
    </source>
</evidence>
<dbReference type="FunFam" id="1.10.1520.10:FF:000020">
    <property type="entry name" value="Protein NUCLEAR FUSION DEFECTIVE 2"/>
    <property type="match status" value="1"/>
</dbReference>
<comment type="similarity">
    <text evidence="1">In the N-terminal section; belongs to the glycosyltransferase 20 family.</text>
</comment>
<dbReference type="FunFam" id="3.30.70.1020:FF:000002">
    <property type="entry name" value="Trehalose-6-phosphate synthase 2"/>
    <property type="match status" value="1"/>
</dbReference>
<dbReference type="CDD" id="cd01627">
    <property type="entry name" value="HAD_TPP"/>
    <property type="match status" value="1"/>
</dbReference>
<dbReference type="GO" id="GO:0006396">
    <property type="term" value="P:RNA processing"/>
    <property type="evidence" value="ECO:0007669"/>
    <property type="project" value="InterPro"/>
</dbReference>
<dbReference type="InterPro" id="IPR006379">
    <property type="entry name" value="HAD-SF_hydro_IIB"/>
</dbReference>
<gene>
    <name evidence="6" type="ORF">RJT34_33329</name>
</gene>
<dbReference type="InterPro" id="IPR036389">
    <property type="entry name" value="RNase_III_sf"/>
</dbReference>
<name>A0AAN9IAC0_CLITE</name>
<dbReference type="GO" id="GO:0005829">
    <property type="term" value="C:cytosol"/>
    <property type="evidence" value="ECO:0007669"/>
    <property type="project" value="TreeGrafter"/>
</dbReference>
<dbReference type="FunFam" id="3.40.50.1000:FF:000154">
    <property type="entry name" value="Trehalose-6-phosphate synthase 10"/>
    <property type="match status" value="1"/>
</dbReference>
<reference evidence="6 7" key="1">
    <citation type="submission" date="2024-01" db="EMBL/GenBank/DDBJ databases">
        <title>The genomes of 5 underutilized Papilionoideae crops provide insights into root nodulation and disease resistance.</title>
        <authorList>
            <person name="Yuan L."/>
        </authorList>
    </citation>
    <scope>NUCLEOTIDE SEQUENCE [LARGE SCALE GENOMIC DNA]</scope>
    <source>
        <strain evidence="6">LY-2023</strain>
        <tissue evidence="6">Leaf</tissue>
    </source>
</reference>
<dbReference type="GO" id="GO:0016757">
    <property type="term" value="F:glycosyltransferase activity"/>
    <property type="evidence" value="ECO:0007669"/>
    <property type="project" value="UniProtKB-KW"/>
</dbReference>
<feature type="domain" description="RNase III" evidence="5">
    <location>
        <begin position="943"/>
        <end position="1062"/>
    </location>
</feature>
<dbReference type="GO" id="GO:0004805">
    <property type="term" value="F:trehalose-phosphatase activity"/>
    <property type="evidence" value="ECO:0007669"/>
    <property type="project" value="TreeGrafter"/>
</dbReference>
<comment type="similarity">
    <text evidence="2">In the C-terminal section; belongs to the trehalose phosphatase family.</text>
</comment>